<sequence length="356" mass="40072">MAAIAQDVHIPLPPPCKHHGGDWSYDQNGLAYRGFVHEVGAERQRILRSEARGKLALMPTTARAGAQMRMQRWMPWLGDRLPQLRNMLHWDDEPLVNEPAMAETNTPETAMSLCNDQPEDFRLFVRTWQAETHSKAFWDEASLIWRSNSVPFELRAMVLGKMSLTSQCHLLVEKPADSKLNIAFFPSVTIVYEGPPVSGKDPPGFSMERIEMPVSPFNNKAVVAQVVIGRGKEAVDQAKVASTLVLQNKVAIEWIAANRHAQLRATRRADWGTLLSLTDAEGLYYVHCPELMDYSAGTTMSLFIYRPNQYMLGHGLVQERWGTFNFDSISVQQLVAPAQVPHQDWVSPPGQQFLPV</sequence>
<protein>
    <submittedName>
        <fullName evidence="1">Uncharacterized protein</fullName>
    </submittedName>
</protein>
<dbReference type="Proteomes" id="UP001174936">
    <property type="component" value="Unassembled WGS sequence"/>
</dbReference>
<reference evidence="1" key="1">
    <citation type="submission" date="2023-06" db="EMBL/GenBank/DDBJ databases">
        <title>Genome-scale phylogeny and comparative genomics of the fungal order Sordariales.</title>
        <authorList>
            <consortium name="Lawrence Berkeley National Laboratory"/>
            <person name="Hensen N."/>
            <person name="Bonometti L."/>
            <person name="Westerberg I."/>
            <person name="Brannstrom I.O."/>
            <person name="Guillou S."/>
            <person name="Cros-Aarteil S."/>
            <person name="Calhoun S."/>
            <person name="Haridas S."/>
            <person name="Kuo A."/>
            <person name="Mondo S."/>
            <person name="Pangilinan J."/>
            <person name="Riley R."/>
            <person name="Labutti K."/>
            <person name="Andreopoulos B."/>
            <person name="Lipzen A."/>
            <person name="Chen C."/>
            <person name="Yanf M."/>
            <person name="Daum C."/>
            <person name="Ng V."/>
            <person name="Clum A."/>
            <person name="Steindorff A."/>
            <person name="Ohm R."/>
            <person name="Martin F."/>
            <person name="Silar P."/>
            <person name="Natvig D."/>
            <person name="Lalanne C."/>
            <person name="Gautier V."/>
            <person name="Ament-Velasquez S.L."/>
            <person name="Kruys A."/>
            <person name="Hutchinson M.I."/>
            <person name="Powell A.J."/>
            <person name="Barry K."/>
            <person name="Miller A.N."/>
            <person name="Grigoriev I.V."/>
            <person name="Debuchy R."/>
            <person name="Gladieux P."/>
            <person name="Thoren M.H."/>
            <person name="Johannesson H."/>
        </authorList>
    </citation>
    <scope>NUCLEOTIDE SEQUENCE</scope>
    <source>
        <strain evidence="1">SMH2532-1</strain>
    </source>
</reference>
<name>A0AA40CYE0_9PEZI</name>
<dbReference type="AlphaFoldDB" id="A0AA40CYE0"/>
<organism evidence="1 2">
    <name type="scientific">Cercophora newfieldiana</name>
    <dbReference type="NCBI Taxonomy" id="92897"/>
    <lineage>
        <taxon>Eukaryota</taxon>
        <taxon>Fungi</taxon>
        <taxon>Dikarya</taxon>
        <taxon>Ascomycota</taxon>
        <taxon>Pezizomycotina</taxon>
        <taxon>Sordariomycetes</taxon>
        <taxon>Sordariomycetidae</taxon>
        <taxon>Sordariales</taxon>
        <taxon>Lasiosphaeriaceae</taxon>
        <taxon>Cercophora</taxon>
    </lineage>
</organism>
<evidence type="ECO:0000313" key="2">
    <source>
        <dbReference type="Proteomes" id="UP001174936"/>
    </source>
</evidence>
<gene>
    <name evidence="1" type="ORF">B0T16DRAFT_450828</name>
</gene>
<comment type="caution">
    <text evidence="1">The sequence shown here is derived from an EMBL/GenBank/DDBJ whole genome shotgun (WGS) entry which is preliminary data.</text>
</comment>
<proteinExistence type="predicted"/>
<dbReference type="EMBL" id="JAULSV010000001">
    <property type="protein sequence ID" value="KAK0655087.1"/>
    <property type="molecule type" value="Genomic_DNA"/>
</dbReference>
<keyword evidence="2" id="KW-1185">Reference proteome</keyword>
<accession>A0AA40CYE0</accession>
<evidence type="ECO:0000313" key="1">
    <source>
        <dbReference type="EMBL" id="KAK0655087.1"/>
    </source>
</evidence>